<dbReference type="Gene3D" id="1.10.260.40">
    <property type="entry name" value="lambda repressor-like DNA-binding domains"/>
    <property type="match status" value="1"/>
</dbReference>
<organism evidence="2 3">
    <name type="scientific">Streptomyces prasinus</name>
    <dbReference type="NCBI Taxonomy" id="67345"/>
    <lineage>
        <taxon>Bacteria</taxon>
        <taxon>Bacillati</taxon>
        <taxon>Actinomycetota</taxon>
        <taxon>Actinomycetes</taxon>
        <taxon>Kitasatosporales</taxon>
        <taxon>Streptomycetaceae</taxon>
        <taxon>Streptomyces</taxon>
    </lineage>
</organism>
<dbReference type="SMART" id="SM00530">
    <property type="entry name" value="HTH_XRE"/>
    <property type="match status" value="1"/>
</dbReference>
<gene>
    <name evidence="2" type="ORF">CP972_16740</name>
</gene>
<protein>
    <submittedName>
        <fullName evidence="2">XRE family transcriptional regulator</fullName>
    </submittedName>
</protein>
<sequence>MSDSGELAAILRVWRERLTPHMAGLPANTARRTKGLRREELAVLAGVSVDYIVRLEQGRASAPSAQVCAALAQALQLGDTEQEHLFRLAGHATGGGRISRLVPASIRRLVERTGERPVAVFDAMWNLLLWNRLWAALAGDPSQVREADRNLLWLHFTGTSDCHLYGPGSAEALDASLVADLRRSTGRYPDDAQLRQLAARLNEKSTQFRELWQRHEIAEHGPTLKRVVHSEVGTLDLDCDILTTQRHDLRILMYTAEPGSESDSKLALLATIGTQHLSDGSIQ</sequence>
<dbReference type="EMBL" id="CP023697">
    <property type="protein sequence ID" value="QEV07071.1"/>
    <property type="molecule type" value="Genomic_DNA"/>
</dbReference>
<dbReference type="Gene3D" id="3.30.450.180">
    <property type="match status" value="1"/>
</dbReference>
<dbReference type="Pfam" id="PF17765">
    <property type="entry name" value="MLTR_LBD"/>
    <property type="match status" value="1"/>
</dbReference>
<dbReference type="Proteomes" id="UP000326041">
    <property type="component" value="Chromosome"/>
</dbReference>
<dbReference type="CDD" id="cd00093">
    <property type="entry name" value="HTH_XRE"/>
    <property type="match status" value="1"/>
</dbReference>
<dbReference type="PANTHER" id="PTHR35010">
    <property type="entry name" value="BLL4672 PROTEIN-RELATED"/>
    <property type="match status" value="1"/>
</dbReference>
<dbReference type="PROSITE" id="PS50943">
    <property type="entry name" value="HTH_CROC1"/>
    <property type="match status" value="1"/>
</dbReference>
<evidence type="ECO:0000313" key="2">
    <source>
        <dbReference type="EMBL" id="QEV07071.1"/>
    </source>
</evidence>
<evidence type="ECO:0000313" key="3">
    <source>
        <dbReference type="Proteomes" id="UP000326041"/>
    </source>
</evidence>
<dbReference type="InterPro" id="IPR010982">
    <property type="entry name" value="Lambda_DNA-bd_dom_sf"/>
</dbReference>
<keyword evidence="3" id="KW-1185">Reference proteome</keyword>
<accession>A0ABX6AZ58</accession>
<reference evidence="2 3" key="1">
    <citation type="submission" date="2017-09" db="EMBL/GenBank/DDBJ databases">
        <authorList>
            <person name="Lee N."/>
            <person name="Cho B.-K."/>
        </authorList>
    </citation>
    <scope>NUCLEOTIDE SEQUENCE [LARGE SCALE GENOMIC DNA]</scope>
    <source>
        <strain evidence="2 3">ATCC 13879</strain>
    </source>
</reference>
<name>A0ABX6AZ58_9ACTN</name>
<proteinExistence type="predicted"/>
<dbReference type="InterPro" id="IPR041413">
    <property type="entry name" value="MLTR_LBD"/>
</dbReference>
<dbReference type="GeneID" id="95536185"/>
<evidence type="ECO:0000259" key="1">
    <source>
        <dbReference type="PROSITE" id="PS50943"/>
    </source>
</evidence>
<dbReference type="PANTHER" id="PTHR35010:SF2">
    <property type="entry name" value="BLL4672 PROTEIN"/>
    <property type="match status" value="1"/>
</dbReference>
<dbReference type="InterPro" id="IPR001387">
    <property type="entry name" value="Cro/C1-type_HTH"/>
</dbReference>
<dbReference type="Pfam" id="PF13560">
    <property type="entry name" value="HTH_31"/>
    <property type="match status" value="1"/>
</dbReference>
<dbReference type="SUPFAM" id="SSF47413">
    <property type="entry name" value="lambda repressor-like DNA-binding domains"/>
    <property type="match status" value="1"/>
</dbReference>
<feature type="domain" description="HTH cro/C1-type" evidence="1">
    <location>
        <begin position="30"/>
        <end position="84"/>
    </location>
</feature>
<dbReference type="RefSeq" id="WP_055606642.1">
    <property type="nucleotide sequence ID" value="NZ_CP023697.1"/>
</dbReference>